<dbReference type="GO" id="GO:0003677">
    <property type="term" value="F:DNA binding"/>
    <property type="evidence" value="ECO:0007669"/>
    <property type="project" value="UniProtKB-KW"/>
</dbReference>
<reference evidence="3 4" key="1">
    <citation type="submission" date="2022-05" db="EMBL/GenBank/DDBJ databases">
        <authorList>
            <person name="Park J.-S."/>
        </authorList>
    </citation>
    <scope>NUCLEOTIDE SEQUENCE [LARGE SCALE GENOMIC DNA]</scope>
    <source>
        <strain evidence="3 4">2012CJ34-2</strain>
    </source>
</reference>
<dbReference type="Proteomes" id="UP001203338">
    <property type="component" value="Unassembled WGS sequence"/>
</dbReference>
<name>A0ABT0PCS2_9GAMM</name>
<keyword evidence="4" id="KW-1185">Reference proteome</keyword>
<comment type="caution">
    <text evidence="3">The sequence shown here is derived from an EMBL/GenBank/DDBJ whole genome shotgun (WGS) entry which is preliminary data.</text>
</comment>
<protein>
    <submittedName>
        <fullName evidence="3">Topoisomerase DNA-binding C4 zinc finger domain-containing protein</fullName>
    </submittedName>
</protein>
<evidence type="ECO:0000313" key="3">
    <source>
        <dbReference type="EMBL" id="MCL6269180.1"/>
    </source>
</evidence>
<dbReference type="Pfam" id="PF01396">
    <property type="entry name" value="Zn_ribbon_Top1"/>
    <property type="match status" value="1"/>
</dbReference>
<dbReference type="Gene3D" id="3.30.65.10">
    <property type="entry name" value="Bacterial Topoisomerase I, domain 1"/>
    <property type="match status" value="1"/>
</dbReference>
<dbReference type="RefSeq" id="WP_249698113.1">
    <property type="nucleotide sequence ID" value="NZ_JAMFLX010000004.1"/>
</dbReference>
<feature type="region of interest" description="Disordered" evidence="1">
    <location>
        <begin position="1"/>
        <end position="20"/>
    </location>
</feature>
<sequence length="71" mass="8115">MASHENNEPKEQKELIKQQVPPRCPRCASIMVRQTARQGENAGNQFWGCTRYPMCRGIRPIQPSESSDKTL</sequence>
<evidence type="ECO:0000313" key="4">
    <source>
        <dbReference type="Proteomes" id="UP001203338"/>
    </source>
</evidence>
<evidence type="ECO:0000259" key="2">
    <source>
        <dbReference type="Pfam" id="PF01396"/>
    </source>
</evidence>
<proteinExistence type="predicted"/>
<gene>
    <name evidence="3" type="ORF">M3P05_04380</name>
</gene>
<organism evidence="3 4">
    <name type="scientific">Parendozoicomonas callyspongiae</name>
    <dbReference type="NCBI Taxonomy" id="2942213"/>
    <lineage>
        <taxon>Bacteria</taxon>
        <taxon>Pseudomonadati</taxon>
        <taxon>Pseudomonadota</taxon>
        <taxon>Gammaproteobacteria</taxon>
        <taxon>Oceanospirillales</taxon>
        <taxon>Endozoicomonadaceae</taxon>
        <taxon>Parendozoicomonas</taxon>
    </lineage>
</organism>
<feature type="domain" description="DNA topoisomerase type IA zn finger" evidence="2">
    <location>
        <begin position="24"/>
        <end position="63"/>
    </location>
</feature>
<keyword evidence="3" id="KW-0238">DNA-binding</keyword>
<dbReference type="EMBL" id="JAMFLX010000004">
    <property type="protein sequence ID" value="MCL6269180.1"/>
    <property type="molecule type" value="Genomic_DNA"/>
</dbReference>
<dbReference type="SUPFAM" id="SSF57783">
    <property type="entry name" value="Zinc beta-ribbon"/>
    <property type="match status" value="1"/>
</dbReference>
<feature type="compositionally biased region" description="Basic and acidic residues" evidence="1">
    <location>
        <begin position="1"/>
        <end position="16"/>
    </location>
</feature>
<accession>A0ABT0PCS2</accession>
<dbReference type="InterPro" id="IPR013498">
    <property type="entry name" value="Topo_IA_Znf"/>
</dbReference>
<evidence type="ECO:0000256" key="1">
    <source>
        <dbReference type="SAM" id="MobiDB-lite"/>
    </source>
</evidence>